<dbReference type="InterPro" id="IPR010918">
    <property type="entry name" value="PurM-like_C_dom"/>
</dbReference>
<gene>
    <name evidence="4" type="ORF">AMJ40_02570</name>
</gene>
<dbReference type="PATRIC" id="fig|1703771.3.peg.536"/>
<dbReference type="CDD" id="cd02197">
    <property type="entry name" value="HypE"/>
    <property type="match status" value="1"/>
</dbReference>
<dbReference type="PANTHER" id="PTHR30303:SF0">
    <property type="entry name" value="CARBAMOYL DEHYDRATASE HYPE"/>
    <property type="match status" value="1"/>
</dbReference>
<reference evidence="4 5" key="1">
    <citation type="journal article" date="2015" name="Microbiome">
        <title>Genomic resolution of linkages in carbon, nitrogen, and sulfur cycling among widespread estuary sediment bacteria.</title>
        <authorList>
            <person name="Baker B.J."/>
            <person name="Lazar C.S."/>
            <person name="Teske A.P."/>
            <person name="Dick G.J."/>
        </authorList>
    </citation>
    <scope>NUCLEOTIDE SEQUENCE [LARGE SCALE GENOMIC DNA]</scope>
    <source>
        <strain evidence="4">DG_26</strain>
    </source>
</reference>
<dbReference type="InterPro" id="IPR036676">
    <property type="entry name" value="PurM-like_C_sf"/>
</dbReference>
<dbReference type="InterPro" id="IPR036921">
    <property type="entry name" value="PurM-like_N_sf"/>
</dbReference>
<accession>A0A0S7WKH5</accession>
<feature type="domain" description="PurM-like N-terminal" evidence="2">
    <location>
        <begin position="40"/>
        <end position="152"/>
    </location>
</feature>
<dbReference type="SUPFAM" id="SSF55326">
    <property type="entry name" value="PurM N-terminal domain-like"/>
    <property type="match status" value="1"/>
</dbReference>
<evidence type="ECO:0008006" key="6">
    <source>
        <dbReference type="Google" id="ProtNLM"/>
    </source>
</evidence>
<dbReference type="Gene3D" id="3.30.1330.10">
    <property type="entry name" value="PurM-like, N-terminal domain"/>
    <property type="match status" value="1"/>
</dbReference>
<proteinExistence type="inferred from homology"/>
<evidence type="ECO:0000259" key="2">
    <source>
        <dbReference type="Pfam" id="PF00586"/>
    </source>
</evidence>
<dbReference type="PANTHER" id="PTHR30303">
    <property type="entry name" value="HYDROGENASE ISOENZYMES FORMATION PROTEIN HYPE"/>
    <property type="match status" value="1"/>
</dbReference>
<name>A0A0S7WKH5_UNCT6</name>
<dbReference type="Pfam" id="PF00586">
    <property type="entry name" value="AIRS"/>
    <property type="match status" value="1"/>
</dbReference>
<comment type="similarity">
    <text evidence="1">Belongs to the HypE family.</text>
</comment>
<protein>
    <recommendedName>
        <fullName evidence="6">Hydrogenase expression/formation protein HypE</fullName>
    </recommendedName>
</protein>
<dbReference type="NCBIfam" id="TIGR02124">
    <property type="entry name" value="hypE"/>
    <property type="match status" value="1"/>
</dbReference>
<evidence type="ECO:0000313" key="4">
    <source>
        <dbReference type="EMBL" id="KPJ50559.1"/>
    </source>
</evidence>
<dbReference type="Gene3D" id="3.90.650.10">
    <property type="entry name" value="PurM-like C-terminal domain"/>
    <property type="match status" value="1"/>
</dbReference>
<evidence type="ECO:0000256" key="1">
    <source>
        <dbReference type="ARBA" id="ARBA00006243"/>
    </source>
</evidence>
<dbReference type="PIRSF" id="PIRSF005644">
    <property type="entry name" value="Hdrgns_mtr_HypE"/>
    <property type="match status" value="1"/>
</dbReference>
<dbReference type="AlphaFoldDB" id="A0A0S7WKH5"/>
<evidence type="ECO:0000259" key="3">
    <source>
        <dbReference type="Pfam" id="PF02769"/>
    </source>
</evidence>
<comment type="caution">
    <text evidence="4">The sequence shown here is derived from an EMBL/GenBank/DDBJ whole genome shotgun (WGS) entry which is preliminary data.</text>
</comment>
<feature type="domain" description="PurM-like C-terminal" evidence="3">
    <location>
        <begin position="164"/>
        <end position="312"/>
    </location>
</feature>
<dbReference type="InterPro" id="IPR011854">
    <property type="entry name" value="HypE"/>
</dbReference>
<dbReference type="EMBL" id="LIZT01000018">
    <property type="protein sequence ID" value="KPJ50559.1"/>
    <property type="molecule type" value="Genomic_DNA"/>
</dbReference>
<dbReference type="Proteomes" id="UP000051124">
    <property type="component" value="Unassembled WGS sequence"/>
</dbReference>
<dbReference type="Pfam" id="PF02769">
    <property type="entry name" value="AIRS_C"/>
    <property type="match status" value="1"/>
</dbReference>
<sequence>MDEKDERILLAHGGGGNKMHRLIRDLFVRNFSNPLLDSLEDASLFSVPETTLAFTTDSYTVKPLFFPGGDIGKLSVCGTINDLAMRGAQPLYLAASFIIEEGLALETLRRVVDSMAQVADDAGVKIIAGDTKVVEKGGADGLFVTTTGVGVVEQGVDFSVQNGRAGDAVIISAPVGDHGVAVLIAREEFHLVAPVKSDCAPLHNLVRVMLDFKEHIHTLRDATRGGVATVLNEIAESSDVGIILEENSIPIHDEVKGVAEILGLDPLYIPNEGMLTCICENEVASSLLERMQNHPYGQNASLVGRVVQEPKGVWVSTAIGGTRPLLTLEDEQLPRIC</sequence>
<evidence type="ECO:0000313" key="5">
    <source>
        <dbReference type="Proteomes" id="UP000051124"/>
    </source>
</evidence>
<organism evidence="4 5">
    <name type="scientific">candidate division TA06 bacterium DG_26</name>
    <dbReference type="NCBI Taxonomy" id="1703771"/>
    <lineage>
        <taxon>Bacteria</taxon>
        <taxon>Bacteria division TA06</taxon>
    </lineage>
</organism>
<dbReference type="SUPFAM" id="SSF56042">
    <property type="entry name" value="PurM C-terminal domain-like"/>
    <property type="match status" value="1"/>
</dbReference>
<dbReference type="GO" id="GO:0051604">
    <property type="term" value="P:protein maturation"/>
    <property type="evidence" value="ECO:0007669"/>
    <property type="project" value="TreeGrafter"/>
</dbReference>
<dbReference type="InterPro" id="IPR016188">
    <property type="entry name" value="PurM-like_N"/>
</dbReference>